<dbReference type="EMBL" id="CAJNOQ010010537">
    <property type="protein sequence ID" value="CAF1254477.1"/>
    <property type="molecule type" value="Genomic_DNA"/>
</dbReference>
<name>A0A815A9H5_9BILA</name>
<evidence type="ECO:0000256" key="1">
    <source>
        <dbReference type="SAM" id="MobiDB-lite"/>
    </source>
</evidence>
<keyword evidence="4" id="KW-1185">Reference proteome</keyword>
<feature type="compositionally biased region" description="Basic and acidic residues" evidence="1">
    <location>
        <begin position="44"/>
        <end position="53"/>
    </location>
</feature>
<protein>
    <submittedName>
        <fullName evidence="2">Uncharacterized protein</fullName>
    </submittedName>
</protein>
<organism evidence="2 4">
    <name type="scientific">Didymodactylos carnosus</name>
    <dbReference type="NCBI Taxonomy" id="1234261"/>
    <lineage>
        <taxon>Eukaryota</taxon>
        <taxon>Metazoa</taxon>
        <taxon>Spiralia</taxon>
        <taxon>Gnathifera</taxon>
        <taxon>Rotifera</taxon>
        <taxon>Eurotatoria</taxon>
        <taxon>Bdelloidea</taxon>
        <taxon>Philodinida</taxon>
        <taxon>Philodinidae</taxon>
        <taxon>Didymodactylos</taxon>
    </lineage>
</organism>
<evidence type="ECO:0000313" key="3">
    <source>
        <dbReference type="EMBL" id="CAF4025903.1"/>
    </source>
</evidence>
<dbReference type="EMBL" id="CAJOBC010015962">
    <property type="protein sequence ID" value="CAF4025903.1"/>
    <property type="molecule type" value="Genomic_DNA"/>
</dbReference>
<proteinExistence type="predicted"/>
<evidence type="ECO:0000313" key="4">
    <source>
        <dbReference type="Proteomes" id="UP000663829"/>
    </source>
</evidence>
<feature type="region of interest" description="Disordered" evidence="1">
    <location>
        <begin position="20"/>
        <end position="83"/>
    </location>
</feature>
<comment type="caution">
    <text evidence="2">The sequence shown here is derived from an EMBL/GenBank/DDBJ whole genome shotgun (WGS) entry which is preliminary data.</text>
</comment>
<dbReference type="Proteomes" id="UP000663829">
    <property type="component" value="Unassembled WGS sequence"/>
</dbReference>
<evidence type="ECO:0000313" key="2">
    <source>
        <dbReference type="EMBL" id="CAF1254477.1"/>
    </source>
</evidence>
<reference evidence="2" key="1">
    <citation type="submission" date="2021-02" db="EMBL/GenBank/DDBJ databases">
        <authorList>
            <person name="Nowell W R."/>
        </authorList>
    </citation>
    <scope>NUCLEOTIDE SEQUENCE</scope>
</reference>
<dbReference type="Proteomes" id="UP000681722">
    <property type="component" value="Unassembled WGS sequence"/>
</dbReference>
<gene>
    <name evidence="2" type="ORF">GPM918_LOCUS26295</name>
    <name evidence="3" type="ORF">SRO942_LOCUS26415</name>
</gene>
<accession>A0A815A9H5</accession>
<dbReference type="AlphaFoldDB" id="A0A815A9H5"/>
<sequence length="83" mass="9211">MHTLNSDVYLAQLDRLHAAIQAKTPQKEPHRLPSRQRQAPCRASSDRIDRREGLAFAPTPAILSHGSSLGLPHQPLIEKLDGE</sequence>